<dbReference type="Proteomes" id="UP000219036">
    <property type="component" value="Unassembled WGS sequence"/>
</dbReference>
<sequence length="137" mass="15761">MEEHIYQPYDVRMSEEGEIIAIVEPDSYIKEMIENKETCWEVDVDVDYDEEEHEPYLMLTLHKDNGQVFMAFPYGEAWDALSEKGIVSVVLLTQFDLDHGDTSDAITVTIELDGFLKGYIAGASRMWEAVSEEIEEE</sequence>
<proteinExistence type="predicted"/>
<dbReference type="RefSeq" id="WP_096999490.1">
    <property type="nucleotide sequence ID" value="NZ_OBEI01000001.1"/>
</dbReference>
<dbReference type="AlphaFoldDB" id="A0A285N0Y6"/>
<protein>
    <submittedName>
        <fullName evidence="1">Uncharacterized protein</fullName>
    </submittedName>
</protein>
<organism evidence="1 2">
    <name type="scientific">Persephonella hydrogeniphila</name>
    <dbReference type="NCBI Taxonomy" id="198703"/>
    <lineage>
        <taxon>Bacteria</taxon>
        <taxon>Pseudomonadati</taxon>
        <taxon>Aquificota</taxon>
        <taxon>Aquificia</taxon>
        <taxon>Aquificales</taxon>
        <taxon>Hydrogenothermaceae</taxon>
        <taxon>Persephonella</taxon>
    </lineage>
</organism>
<dbReference type="OrthoDB" id="14470at2"/>
<evidence type="ECO:0000313" key="2">
    <source>
        <dbReference type="Proteomes" id="UP000219036"/>
    </source>
</evidence>
<keyword evidence="2" id="KW-1185">Reference proteome</keyword>
<name>A0A285N0Y6_9AQUI</name>
<gene>
    <name evidence="1" type="ORF">SAMN06265182_0295</name>
</gene>
<reference evidence="2" key="1">
    <citation type="submission" date="2017-09" db="EMBL/GenBank/DDBJ databases">
        <authorList>
            <person name="Varghese N."/>
            <person name="Submissions S."/>
        </authorList>
    </citation>
    <scope>NUCLEOTIDE SEQUENCE [LARGE SCALE GENOMIC DNA]</scope>
    <source>
        <strain evidence="2">DSM 15103</strain>
    </source>
</reference>
<dbReference type="EMBL" id="OBEI01000001">
    <property type="protein sequence ID" value="SNZ03109.1"/>
    <property type="molecule type" value="Genomic_DNA"/>
</dbReference>
<evidence type="ECO:0000313" key="1">
    <source>
        <dbReference type="EMBL" id="SNZ03109.1"/>
    </source>
</evidence>
<accession>A0A285N0Y6</accession>